<comment type="similarity">
    <text evidence="18">Belongs to the NnrE/AIBP family.</text>
</comment>
<dbReference type="PIRSF" id="PIRSF017184">
    <property type="entry name" value="Nnr"/>
    <property type="match status" value="1"/>
</dbReference>
<dbReference type="Pfam" id="PF03853">
    <property type="entry name" value="YjeF_N"/>
    <property type="match status" value="1"/>
</dbReference>
<keyword evidence="5 18" id="KW-0479">Metal-binding</keyword>
<evidence type="ECO:0000256" key="12">
    <source>
        <dbReference type="ARBA" id="ARBA00023239"/>
    </source>
</evidence>
<dbReference type="InterPro" id="IPR000631">
    <property type="entry name" value="CARKD"/>
</dbReference>
<dbReference type="InterPro" id="IPR030677">
    <property type="entry name" value="Nnr"/>
</dbReference>
<dbReference type="NCBIfam" id="TIGR00196">
    <property type="entry name" value="yjeF_cterm"/>
    <property type="match status" value="1"/>
</dbReference>
<organism evidence="22 23">
    <name type="scientific">Agathobacter rectalis</name>
    <dbReference type="NCBI Taxonomy" id="39491"/>
    <lineage>
        <taxon>Bacteria</taxon>
        <taxon>Bacillati</taxon>
        <taxon>Bacillota</taxon>
        <taxon>Clostridia</taxon>
        <taxon>Lachnospirales</taxon>
        <taxon>Lachnospiraceae</taxon>
        <taxon>Agathobacter</taxon>
    </lineage>
</organism>
<feature type="binding site" evidence="18">
    <location>
        <position position="160"/>
    </location>
    <ligand>
        <name>K(+)</name>
        <dbReference type="ChEBI" id="CHEBI:29103"/>
    </ligand>
</feature>
<dbReference type="InterPro" id="IPR029056">
    <property type="entry name" value="Ribokinase-like"/>
</dbReference>
<reference evidence="22 23" key="1">
    <citation type="submission" date="2015-09" db="EMBL/GenBank/DDBJ databases">
        <authorList>
            <consortium name="Pathogen Informatics"/>
        </authorList>
    </citation>
    <scope>NUCLEOTIDE SEQUENCE [LARGE SCALE GENOMIC DNA]</scope>
    <source>
        <strain evidence="22 23">2789STDY5834968</strain>
    </source>
</reference>
<evidence type="ECO:0000259" key="21">
    <source>
        <dbReference type="PROSITE" id="PS51385"/>
    </source>
</evidence>
<comment type="cofactor">
    <cofactor evidence="17">
        <name>Mg(2+)</name>
        <dbReference type="ChEBI" id="CHEBI:18420"/>
    </cofactor>
</comment>
<dbReference type="EC" id="4.2.1.136" evidence="19"/>
<dbReference type="Gene3D" id="3.40.50.10260">
    <property type="entry name" value="YjeF N-terminal domain"/>
    <property type="match status" value="1"/>
</dbReference>
<comment type="similarity">
    <text evidence="17">Belongs to the NnrD/CARKD family.</text>
</comment>
<dbReference type="CDD" id="cd01171">
    <property type="entry name" value="YXKO-related"/>
    <property type="match status" value="1"/>
</dbReference>
<comment type="catalytic activity">
    <reaction evidence="2 18 19">
        <text>(6R)-NADPHX = (6S)-NADPHX</text>
        <dbReference type="Rhea" id="RHEA:32227"/>
        <dbReference type="ChEBI" id="CHEBI:64076"/>
        <dbReference type="ChEBI" id="CHEBI:64077"/>
        <dbReference type="EC" id="5.1.99.6"/>
    </reaction>
</comment>
<evidence type="ECO:0000256" key="1">
    <source>
        <dbReference type="ARBA" id="ARBA00000013"/>
    </source>
</evidence>
<dbReference type="PROSITE" id="PS01050">
    <property type="entry name" value="YJEF_C_2"/>
    <property type="match status" value="1"/>
</dbReference>
<keyword evidence="12 17" id="KW-0456">Lyase</keyword>
<dbReference type="GO" id="GO:0110051">
    <property type="term" value="P:metabolite repair"/>
    <property type="evidence" value="ECO:0007669"/>
    <property type="project" value="TreeGrafter"/>
</dbReference>
<feature type="binding site" evidence="17">
    <location>
        <position position="438"/>
    </location>
    <ligand>
        <name>(6S)-NADPHX</name>
        <dbReference type="ChEBI" id="CHEBI:64076"/>
    </ligand>
</feature>
<evidence type="ECO:0000256" key="18">
    <source>
        <dbReference type="HAMAP-Rule" id="MF_01966"/>
    </source>
</evidence>
<dbReference type="GO" id="GO:0046496">
    <property type="term" value="P:nicotinamide nucleotide metabolic process"/>
    <property type="evidence" value="ECO:0007669"/>
    <property type="project" value="UniProtKB-UniRule"/>
</dbReference>
<dbReference type="GO" id="GO:0046872">
    <property type="term" value="F:metal ion binding"/>
    <property type="evidence" value="ECO:0007669"/>
    <property type="project" value="UniProtKB-UniRule"/>
</dbReference>
<feature type="binding site" evidence="17">
    <location>
        <position position="371"/>
    </location>
    <ligand>
        <name>(6S)-NADPHX</name>
        <dbReference type="ChEBI" id="CHEBI:64076"/>
    </ligand>
</feature>
<dbReference type="HAMAP" id="MF_01965">
    <property type="entry name" value="NADHX_dehydratase"/>
    <property type="match status" value="1"/>
</dbReference>
<dbReference type="PANTHER" id="PTHR12592:SF0">
    <property type="entry name" value="ATP-DEPENDENT (S)-NAD(P)H-HYDRATE DEHYDRATASE"/>
    <property type="match status" value="1"/>
</dbReference>
<keyword evidence="7 17" id="KW-0067">ATP-binding</keyword>
<feature type="binding site" evidence="17">
    <location>
        <position position="258"/>
    </location>
    <ligand>
        <name>(6S)-NADPHX</name>
        <dbReference type="ChEBI" id="CHEBI:64076"/>
    </ligand>
</feature>
<comment type="catalytic activity">
    <reaction evidence="15 17 19">
        <text>(6S)-NADHX + ADP = AMP + phosphate + NADH + H(+)</text>
        <dbReference type="Rhea" id="RHEA:32223"/>
        <dbReference type="ChEBI" id="CHEBI:15378"/>
        <dbReference type="ChEBI" id="CHEBI:43474"/>
        <dbReference type="ChEBI" id="CHEBI:57945"/>
        <dbReference type="ChEBI" id="CHEBI:64074"/>
        <dbReference type="ChEBI" id="CHEBI:456215"/>
        <dbReference type="ChEBI" id="CHEBI:456216"/>
        <dbReference type="EC" id="4.2.1.136"/>
    </reaction>
</comment>
<dbReference type="InterPro" id="IPR017953">
    <property type="entry name" value="Carbohydrate_kinase_pred_CS"/>
</dbReference>
<evidence type="ECO:0000256" key="7">
    <source>
        <dbReference type="ARBA" id="ARBA00022840"/>
    </source>
</evidence>
<evidence type="ECO:0000256" key="17">
    <source>
        <dbReference type="HAMAP-Rule" id="MF_01965"/>
    </source>
</evidence>
<feature type="binding site" evidence="17">
    <location>
        <position position="437"/>
    </location>
    <ligand>
        <name>AMP</name>
        <dbReference type="ChEBI" id="CHEBI:456215"/>
    </ligand>
</feature>
<evidence type="ECO:0000256" key="14">
    <source>
        <dbReference type="ARBA" id="ARBA00025153"/>
    </source>
</evidence>
<feature type="binding site" evidence="18">
    <location>
        <begin position="128"/>
        <end position="134"/>
    </location>
    <ligand>
        <name>(6S)-NADPHX</name>
        <dbReference type="ChEBI" id="CHEBI:64076"/>
    </ligand>
</feature>
<dbReference type="PROSITE" id="PS51383">
    <property type="entry name" value="YJEF_C_3"/>
    <property type="match status" value="1"/>
</dbReference>
<evidence type="ECO:0000313" key="22">
    <source>
        <dbReference type="EMBL" id="CUM84788.1"/>
    </source>
</evidence>
<evidence type="ECO:0000256" key="9">
    <source>
        <dbReference type="ARBA" id="ARBA00022958"/>
    </source>
</evidence>
<evidence type="ECO:0000256" key="2">
    <source>
        <dbReference type="ARBA" id="ARBA00000909"/>
    </source>
</evidence>
<keyword evidence="10 17" id="KW-0520">NAD</keyword>
<feature type="binding site" evidence="18">
    <location>
        <position position="124"/>
    </location>
    <ligand>
        <name>K(+)</name>
        <dbReference type="ChEBI" id="CHEBI:29103"/>
    </ligand>
</feature>
<evidence type="ECO:0000256" key="19">
    <source>
        <dbReference type="PIRNR" id="PIRNR017184"/>
    </source>
</evidence>
<name>A0A173S642_9FIRM</name>
<dbReference type="NCBIfam" id="TIGR00197">
    <property type="entry name" value="yjeF_nterm"/>
    <property type="match status" value="1"/>
</dbReference>
<comment type="catalytic activity">
    <reaction evidence="1 18 19">
        <text>(6R)-NADHX = (6S)-NADHX</text>
        <dbReference type="Rhea" id="RHEA:32215"/>
        <dbReference type="ChEBI" id="CHEBI:64074"/>
        <dbReference type="ChEBI" id="CHEBI:64075"/>
        <dbReference type="EC" id="5.1.99.6"/>
    </reaction>
</comment>
<dbReference type="GO" id="GO:0052855">
    <property type="term" value="F:ADP-dependent NAD(P)H-hydrate dehydratase activity"/>
    <property type="evidence" value="ECO:0007669"/>
    <property type="project" value="UniProtKB-UniRule"/>
</dbReference>
<keyword evidence="11 18" id="KW-0413">Isomerase</keyword>
<proteinExistence type="inferred from homology"/>
<evidence type="ECO:0000256" key="13">
    <source>
        <dbReference type="ARBA" id="ARBA00023268"/>
    </source>
</evidence>
<comment type="caution">
    <text evidence="18">Lacks conserved residue(s) required for the propagation of feature annotation.</text>
</comment>
<feature type="binding site" evidence="18">
    <location>
        <position position="157"/>
    </location>
    <ligand>
        <name>(6S)-NADPHX</name>
        <dbReference type="ChEBI" id="CHEBI:64076"/>
    </ligand>
</feature>
<feature type="domain" description="YjeF C-terminal" evidence="20">
    <location>
        <begin position="223"/>
        <end position="497"/>
    </location>
</feature>
<comment type="similarity">
    <text evidence="4 19">In the C-terminal section; belongs to the NnrD/CARKD family.</text>
</comment>
<comment type="function">
    <text evidence="14 19">Bifunctional enzyme that catalyzes the epimerization of the S- and R-forms of NAD(P)HX and the dehydration of the S-form of NAD(P)HX at the expense of ADP, which is converted to AMP. This allows the repair of both epimers of NAD(P)HX, a damaged form of NAD(P)H that is a result of enzymatic or heat-dependent hydration.</text>
</comment>
<comment type="catalytic activity">
    <reaction evidence="16 17 19">
        <text>(6S)-NADPHX + ADP = AMP + phosphate + NADPH + H(+)</text>
        <dbReference type="Rhea" id="RHEA:32235"/>
        <dbReference type="ChEBI" id="CHEBI:15378"/>
        <dbReference type="ChEBI" id="CHEBI:43474"/>
        <dbReference type="ChEBI" id="CHEBI:57783"/>
        <dbReference type="ChEBI" id="CHEBI:64076"/>
        <dbReference type="ChEBI" id="CHEBI:456215"/>
        <dbReference type="ChEBI" id="CHEBI:456216"/>
        <dbReference type="EC" id="4.2.1.136"/>
    </reaction>
</comment>
<evidence type="ECO:0000256" key="6">
    <source>
        <dbReference type="ARBA" id="ARBA00022741"/>
    </source>
</evidence>
<dbReference type="GO" id="GO:0052856">
    <property type="term" value="F:NAD(P)HX epimerase activity"/>
    <property type="evidence" value="ECO:0007669"/>
    <property type="project" value="UniProtKB-UniRule"/>
</dbReference>
<dbReference type="EC" id="5.1.99.6" evidence="19"/>
<feature type="binding site" evidence="18">
    <location>
        <position position="61"/>
    </location>
    <ligand>
        <name>K(+)</name>
        <dbReference type="ChEBI" id="CHEBI:29103"/>
    </ligand>
</feature>
<keyword evidence="9 18" id="KW-0630">Potassium</keyword>
<evidence type="ECO:0000256" key="11">
    <source>
        <dbReference type="ARBA" id="ARBA00023235"/>
    </source>
</evidence>
<comment type="cofactor">
    <cofactor evidence="18 19">
        <name>K(+)</name>
        <dbReference type="ChEBI" id="CHEBI:29103"/>
    </cofactor>
    <text evidence="18 19">Binds 1 potassium ion per subunit.</text>
</comment>
<dbReference type="Proteomes" id="UP000095673">
    <property type="component" value="Unassembled WGS sequence"/>
</dbReference>
<comment type="function">
    <text evidence="17">Catalyzes the dehydration of the S-form of NAD(P)HX at the expense of ADP, which is converted to AMP. Together with NAD(P)HX epimerase, which catalyzes the epimerization of the S- and R-forms, the enzyme allows the repair of both epimers of NAD(P)HX, a damaged form of NAD(P)H that is a result of enzymatic or heat-dependent hydration.</text>
</comment>
<evidence type="ECO:0000256" key="16">
    <source>
        <dbReference type="ARBA" id="ARBA00049209"/>
    </source>
</evidence>
<dbReference type="GO" id="GO:0005524">
    <property type="term" value="F:ATP binding"/>
    <property type="evidence" value="ECO:0007669"/>
    <property type="project" value="UniProtKB-UniRule"/>
</dbReference>
<keyword evidence="13" id="KW-0511">Multifunctional enzyme</keyword>
<feature type="binding site" evidence="17">
    <location>
        <position position="320"/>
    </location>
    <ligand>
        <name>(6S)-NADPHX</name>
        <dbReference type="ChEBI" id="CHEBI:64076"/>
    </ligand>
</feature>
<dbReference type="SUPFAM" id="SSF53613">
    <property type="entry name" value="Ribokinase-like"/>
    <property type="match status" value="1"/>
</dbReference>
<dbReference type="PROSITE" id="PS51385">
    <property type="entry name" value="YJEF_N"/>
    <property type="match status" value="1"/>
</dbReference>
<evidence type="ECO:0000256" key="15">
    <source>
        <dbReference type="ARBA" id="ARBA00048238"/>
    </source>
</evidence>
<dbReference type="Pfam" id="PF01256">
    <property type="entry name" value="Carb_kinase"/>
    <property type="match status" value="1"/>
</dbReference>
<evidence type="ECO:0000256" key="8">
    <source>
        <dbReference type="ARBA" id="ARBA00022857"/>
    </source>
</evidence>
<evidence type="ECO:0000256" key="4">
    <source>
        <dbReference type="ARBA" id="ARBA00009524"/>
    </source>
</evidence>
<keyword evidence="8 17" id="KW-0521">NADP</keyword>
<feature type="binding site" evidence="17">
    <location>
        <begin position="408"/>
        <end position="412"/>
    </location>
    <ligand>
        <name>AMP</name>
        <dbReference type="ChEBI" id="CHEBI:456215"/>
    </ligand>
</feature>
<comment type="subunit">
    <text evidence="17">Homotetramer.</text>
</comment>
<evidence type="ECO:0000256" key="10">
    <source>
        <dbReference type="ARBA" id="ARBA00023027"/>
    </source>
</evidence>
<dbReference type="InterPro" id="IPR004443">
    <property type="entry name" value="YjeF_N_dom"/>
</dbReference>
<dbReference type="Gene3D" id="3.40.1190.20">
    <property type="match status" value="1"/>
</dbReference>
<evidence type="ECO:0000313" key="23">
    <source>
        <dbReference type="Proteomes" id="UP000095673"/>
    </source>
</evidence>
<dbReference type="EMBL" id="CYXM01000003">
    <property type="protein sequence ID" value="CUM84788.1"/>
    <property type="molecule type" value="Genomic_DNA"/>
</dbReference>
<evidence type="ECO:0000259" key="20">
    <source>
        <dbReference type="PROSITE" id="PS51383"/>
    </source>
</evidence>
<dbReference type="InterPro" id="IPR036652">
    <property type="entry name" value="YjeF_N_dom_sf"/>
</dbReference>
<accession>A0A173S642</accession>
<sequence>MILEYIVTGNEMKLLDDTTSQVFLVPSVVLMEQAAAGVVRELVACFDKSKEFAVICGRGNNAGDGIAIARLLNQAGYRCMLYYAFGTDEAGSELFELQKNIYARYGFKVVSDIECVCKSDVIIDALFGTGLKRAIEGSLADVISAVNKANAYRVAVDVPSGVDSDKGHVMGCTFKADFTYTFSYKKIGLLLWPGCDYCGLVKVVPIGIDDHSFCGNLPSVRALDESDLKKLDNRPAHSNKGTFGKLLVIAGSRNMAGAAVLSAKAAYKSGAGLVKIITPECNRSIIQCALPEALLCTDIASAKALETELDWADAVVIGPGLSKSDNAKMLVETVLKTAEIPLVIDADALNIISDNMILLNGHKMPVIVTPHLGEMSRLMKKSIANIQEDIIGVAGEFASLYNVTCVLKDFRTIIAAADGEKFINLSGNCGMATAGSGDVLSGIVGGLLVQWRDTKKAAAYGAFIHGLAGDMVFDNTGSYGMIASDIIDGLDKVWIKVEKNGN</sequence>
<comment type="function">
    <text evidence="18">Catalyzes the epimerization of the S- and R-forms of NAD(P)HX, a damaged form of NAD(P)H that is a result of enzymatic or heat-dependent hydration. This is a prerequisite for the S-specific NAD(P)H-hydrate dehydratase to allow the repair of both epimers of NAD(P)HX.</text>
</comment>
<feature type="domain" description="YjeF N-terminal" evidence="21">
    <location>
        <begin position="12"/>
        <end position="214"/>
    </location>
</feature>
<dbReference type="HAMAP" id="MF_01966">
    <property type="entry name" value="NADHX_epimerase"/>
    <property type="match status" value="1"/>
</dbReference>
<dbReference type="PANTHER" id="PTHR12592">
    <property type="entry name" value="ATP-DEPENDENT (S)-NAD(P)H-HYDRATE DEHYDRATASE FAMILY MEMBER"/>
    <property type="match status" value="1"/>
</dbReference>
<gene>
    <name evidence="22" type="primary">nnr</name>
    <name evidence="17" type="synonym">nnrD</name>
    <name evidence="18" type="synonym">nnrE</name>
    <name evidence="22" type="ORF">ERS852580_00816</name>
</gene>
<evidence type="ECO:0000256" key="5">
    <source>
        <dbReference type="ARBA" id="ARBA00022723"/>
    </source>
</evidence>
<dbReference type="AlphaFoldDB" id="A0A173S642"/>
<evidence type="ECO:0000256" key="3">
    <source>
        <dbReference type="ARBA" id="ARBA00006001"/>
    </source>
</evidence>
<protein>
    <recommendedName>
        <fullName evidence="19">Bifunctional NAD(P)H-hydrate repair enzyme</fullName>
    </recommendedName>
    <alternativeName>
        <fullName evidence="19">Nicotinamide nucleotide repair protein</fullName>
    </alternativeName>
    <domain>
        <recommendedName>
            <fullName evidence="19">ADP-dependent (S)-NAD(P)H-hydrate dehydratase</fullName>
            <ecNumber evidence="19">4.2.1.136</ecNumber>
        </recommendedName>
        <alternativeName>
            <fullName evidence="19">ADP-dependent NAD(P)HX dehydratase</fullName>
        </alternativeName>
    </domain>
    <domain>
        <recommendedName>
            <fullName evidence="19">NAD(P)H-hydrate epimerase</fullName>
            <ecNumber evidence="19">5.1.99.6</ecNumber>
        </recommendedName>
    </domain>
</protein>
<keyword evidence="6 17" id="KW-0547">Nucleotide-binding</keyword>
<comment type="similarity">
    <text evidence="3 19">In the N-terminal section; belongs to the NnrE/AIBP family.</text>
</comment>
<dbReference type="SUPFAM" id="SSF64153">
    <property type="entry name" value="YjeF N-terminal domain-like"/>
    <property type="match status" value="1"/>
</dbReference>